<dbReference type="GO" id="GO:0005886">
    <property type="term" value="C:plasma membrane"/>
    <property type="evidence" value="ECO:0007669"/>
    <property type="project" value="TreeGrafter"/>
</dbReference>
<dbReference type="EMBL" id="PNHG01000014">
    <property type="protein sequence ID" value="PMC63899.1"/>
    <property type="molecule type" value="Genomic_DNA"/>
</dbReference>
<organism evidence="4 5">
    <name type="scientific">Corynebacterium tuscaniense</name>
    <dbReference type="NCBI Taxonomy" id="302449"/>
    <lineage>
        <taxon>Bacteria</taxon>
        <taxon>Bacillati</taxon>
        <taxon>Actinomycetota</taxon>
        <taxon>Actinomycetes</taxon>
        <taxon>Mycobacteriales</taxon>
        <taxon>Corynebacteriaceae</taxon>
        <taxon>Corynebacterium</taxon>
    </lineage>
</organism>
<dbReference type="Pfam" id="PF00501">
    <property type="entry name" value="AMP-binding"/>
    <property type="match status" value="1"/>
</dbReference>
<accession>A0A2N6T3J4</accession>
<dbReference type="RefSeq" id="WP_052093108.1">
    <property type="nucleotide sequence ID" value="NZ_JBHRZL010000001.1"/>
</dbReference>
<dbReference type="InterPro" id="IPR045851">
    <property type="entry name" value="AMP-bd_C_sf"/>
</dbReference>
<keyword evidence="5" id="KW-1185">Reference proteome</keyword>
<dbReference type="SUPFAM" id="SSF56801">
    <property type="entry name" value="Acetyl-CoA synthetase-like"/>
    <property type="match status" value="1"/>
</dbReference>
<comment type="similarity">
    <text evidence="1">Belongs to the ATP-dependent AMP-binding enzyme family.</text>
</comment>
<feature type="domain" description="AMP-dependent synthetase/ligase" evidence="3">
    <location>
        <begin position="22"/>
        <end position="432"/>
    </location>
</feature>
<reference evidence="4 5" key="1">
    <citation type="submission" date="2017-09" db="EMBL/GenBank/DDBJ databases">
        <title>Bacterial strain isolated from the female urinary microbiota.</title>
        <authorList>
            <person name="Thomas-White K."/>
            <person name="Kumar N."/>
            <person name="Forster S."/>
            <person name="Putonti C."/>
            <person name="Lawley T."/>
            <person name="Wolfe A.J."/>
        </authorList>
    </citation>
    <scope>NUCLEOTIDE SEQUENCE [LARGE SCALE GENOMIC DNA]</scope>
    <source>
        <strain evidence="4 5">UMB0792</strain>
    </source>
</reference>
<sequence length="590" mass="63059">MNTIRTISDVLRDKADETKKGITFVENRRDVFVPYGRVHAEAVAAATRLAEAGIGPGDRVIFQVSENRGLILAFWGCVYAGAVPALAPPVSGPVDVDRVRTLSDMMPGAPILVDERSHTLLTGANGAVVVGEDRLLDVSIVNDAAAEPGATMPGDAESDFSQAGDVDSGDGAGAVPAFPVRGGTAGEALIQFSSGSTGSPKGVIVTNESVLNGLRATIPRHAHRYENKMLTWLPLTHNLSLIGFHVYALFRGYDQVLLPVSEVVADPPRWFEAVTRHRPTVTVCPNFAFKHFLRHLERRPLGDDHGYDFSNVQKLMSGSEPIDAPLARKFLAAMSAMGLREDALTSAYGMSEACLLVTTRDIYSGLSTVRLDRTGIATGQRFEDIESESGAEFVALGKAVPGISLTIRDDGGRVLGDGTVGEIHIAGAPMTRAAITAEGIVEHELTDDGAFATGDMGILRDGELFVLGRKKDIIFVNGRNYYSADLEAVLENALDRDVVVLGRSNPATGEEEIAVFLARRTPTDRKADDATGAGQSDGDEPPIDEQAVTRSATTELMRVAGVPVSRVLWVDELPVASNGKKLRRKLEALL</sequence>
<proteinExistence type="inferred from homology"/>
<dbReference type="InterPro" id="IPR000873">
    <property type="entry name" value="AMP-dep_synth/lig_dom"/>
</dbReference>
<evidence type="ECO:0000313" key="5">
    <source>
        <dbReference type="Proteomes" id="UP000235836"/>
    </source>
</evidence>
<name>A0A2N6T3J4_9CORY</name>
<dbReference type="InterPro" id="IPR020845">
    <property type="entry name" value="AMP-binding_CS"/>
</dbReference>
<dbReference type="Gene3D" id="3.30.300.30">
    <property type="match status" value="1"/>
</dbReference>
<gene>
    <name evidence="4" type="ORF">CJ203_08885</name>
</gene>
<dbReference type="Gene3D" id="3.40.50.12780">
    <property type="entry name" value="N-terminal domain of ligase-like"/>
    <property type="match status" value="1"/>
</dbReference>
<comment type="caution">
    <text evidence="4">The sequence shown here is derived from an EMBL/GenBank/DDBJ whole genome shotgun (WGS) entry which is preliminary data.</text>
</comment>
<dbReference type="InterPro" id="IPR042099">
    <property type="entry name" value="ANL_N_sf"/>
</dbReference>
<evidence type="ECO:0000256" key="1">
    <source>
        <dbReference type="ARBA" id="ARBA00006432"/>
    </source>
</evidence>
<dbReference type="Proteomes" id="UP000235836">
    <property type="component" value="Unassembled WGS sequence"/>
</dbReference>
<protein>
    <recommendedName>
        <fullName evidence="3">AMP-dependent synthetase/ligase domain-containing protein</fullName>
    </recommendedName>
</protein>
<evidence type="ECO:0000259" key="3">
    <source>
        <dbReference type="Pfam" id="PF00501"/>
    </source>
</evidence>
<evidence type="ECO:0000256" key="2">
    <source>
        <dbReference type="SAM" id="MobiDB-lite"/>
    </source>
</evidence>
<dbReference type="GO" id="GO:0070566">
    <property type="term" value="F:adenylyltransferase activity"/>
    <property type="evidence" value="ECO:0007669"/>
    <property type="project" value="TreeGrafter"/>
</dbReference>
<dbReference type="AlphaFoldDB" id="A0A2N6T3J4"/>
<dbReference type="PROSITE" id="PS00455">
    <property type="entry name" value="AMP_BINDING"/>
    <property type="match status" value="1"/>
</dbReference>
<feature type="region of interest" description="Disordered" evidence="2">
    <location>
        <begin position="523"/>
        <end position="544"/>
    </location>
</feature>
<dbReference type="PANTHER" id="PTHR22754:SF32">
    <property type="entry name" value="DISCO-INTERACTING PROTEIN 2"/>
    <property type="match status" value="1"/>
</dbReference>
<evidence type="ECO:0000313" key="4">
    <source>
        <dbReference type="EMBL" id="PMC63899.1"/>
    </source>
</evidence>
<dbReference type="PANTHER" id="PTHR22754">
    <property type="entry name" value="DISCO-INTERACTING PROTEIN 2 DIP2 -RELATED"/>
    <property type="match status" value="1"/>
</dbReference>
<dbReference type="GO" id="GO:0006633">
    <property type="term" value="P:fatty acid biosynthetic process"/>
    <property type="evidence" value="ECO:0007669"/>
    <property type="project" value="TreeGrafter"/>
</dbReference>